<sequence length="75" mass="8327">MNGVFPAQPFGFGVFRAAFCVANRLQYSYCGALCALKSISNYPKRSFVTNVNRTCTTLIDAGYNPHMRATPRDMP</sequence>
<proteinExistence type="predicted"/>
<protein>
    <submittedName>
        <fullName evidence="1">Uncharacterized protein</fullName>
    </submittedName>
</protein>
<evidence type="ECO:0000313" key="2">
    <source>
        <dbReference type="Proteomes" id="UP000242869"/>
    </source>
</evidence>
<dbReference type="STRING" id="83765.SAMN05660284_01256"/>
<keyword evidence="2" id="KW-1185">Reference proteome</keyword>
<evidence type="ECO:0000313" key="1">
    <source>
        <dbReference type="EMBL" id="SFN34085.1"/>
    </source>
</evidence>
<dbReference type="Proteomes" id="UP000242869">
    <property type="component" value="Unassembled WGS sequence"/>
</dbReference>
<organism evidence="1 2">
    <name type="scientific">Formivibrio citricus</name>
    <dbReference type="NCBI Taxonomy" id="83765"/>
    <lineage>
        <taxon>Bacteria</taxon>
        <taxon>Pseudomonadati</taxon>
        <taxon>Pseudomonadota</taxon>
        <taxon>Betaproteobacteria</taxon>
        <taxon>Neisseriales</taxon>
        <taxon>Chitinibacteraceae</taxon>
        <taxon>Formivibrio</taxon>
    </lineage>
</organism>
<dbReference type="EMBL" id="FOVE01000007">
    <property type="protein sequence ID" value="SFN34085.1"/>
    <property type="molecule type" value="Genomic_DNA"/>
</dbReference>
<dbReference type="AlphaFoldDB" id="A0A1I4Y7U6"/>
<reference evidence="2" key="1">
    <citation type="submission" date="2016-10" db="EMBL/GenBank/DDBJ databases">
        <authorList>
            <person name="Varghese N."/>
            <person name="Submissions S."/>
        </authorList>
    </citation>
    <scope>NUCLEOTIDE SEQUENCE [LARGE SCALE GENOMIC DNA]</scope>
    <source>
        <strain evidence="2">DSM 6150</strain>
    </source>
</reference>
<gene>
    <name evidence="1" type="ORF">SAMN05660284_01256</name>
</gene>
<accession>A0A1I4Y7U6</accession>
<name>A0A1I4Y7U6_9NEIS</name>